<reference evidence="1 2" key="1">
    <citation type="journal article" date="2011" name="PLoS Genet.">
        <title>Comparative genomic analysis of human fungal pathogens causing paracoccidioidomycosis.</title>
        <authorList>
            <person name="Desjardins C.A."/>
            <person name="Champion M.D."/>
            <person name="Holder J.W."/>
            <person name="Muszewska A."/>
            <person name="Goldberg J."/>
            <person name="Bailao A.M."/>
            <person name="Brigido M.M."/>
            <person name="Ferreira M.E."/>
            <person name="Garcia A.M."/>
            <person name="Grynberg M."/>
            <person name="Gujja S."/>
            <person name="Heiman D.I."/>
            <person name="Henn M.R."/>
            <person name="Kodira C.D."/>
            <person name="Leon-Narvaez H."/>
            <person name="Longo L.V."/>
            <person name="Ma L.J."/>
            <person name="Malavazi I."/>
            <person name="Matsuo A.L."/>
            <person name="Morais F.V."/>
            <person name="Pereira M."/>
            <person name="Rodriguez-Brito S."/>
            <person name="Sakthikumar S."/>
            <person name="Salem-Izacc S.M."/>
            <person name="Sykes S.M."/>
            <person name="Teixeira M.M."/>
            <person name="Vallejo M.C."/>
            <person name="Walter M.E."/>
            <person name="Yandava C."/>
            <person name="Young S."/>
            <person name="Zeng Q."/>
            <person name="Zucker J."/>
            <person name="Felipe M.S."/>
            <person name="Goldman G.H."/>
            <person name="Haas B.J."/>
            <person name="McEwen J.G."/>
            <person name="Nino-Vega G."/>
            <person name="Puccia R."/>
            <person name="San-Blas G."/>
            <person name="Soares C.M."/>
            <person name="Birren B.W."/>
            <person name="Cuomo C.A."/>
        </authorList>
    </citation>
    <scope>NUCLEOTIDE SEQUENCE [LARGE SCALE GENOMIC DNA]</scope>
    <source>
        <strain evidence="2">ATCC MYA-826 / Pb01</strain>
    </source>
</reference>
<evidence type="ECO:0000313" key="1">
    <source>
        <dbReference type="EMBL" id="EEH36120.2"/>
    </source>
</evidence>
<accession>C1GPJ8</accession>
<dbReference type="RefSeq" id="XP_015700351.1">
    <property type="nucleotide sequence ID" value="XM_015844016.1"/>
</dbReference>
<keyword evidence="2" id="KW-1185">Reference proteome</keyword>
<sequence>MSEFLRWQPAFPQRTARRLWTQGLNAFRPGGCLCSRITPLLRMSTTNYLPQVNEFDISLALGFDREKSYRQSSIWFELLMQSKEQMELRFHTASAPMKLAQHPTTNGFSNLLAPTNGLMNSVLQGINYLELVSSGRWQPAPWTVVIELDGLTCGVEAARWKRKAVEPRLKREQL</sequence>
<protein>
    <submittedName>
        <fullName evidence="1">Uncharacterized protein</fullName>
    </submittedName>
</protein>
<dbReference type="AlphaFoldDB" id="C1GPJ8"/>
<dbReference type="HOGENOM" id="CLU_1540532_0_0_1"/>
<dbReference type="VEuPathDB" id="FungiDB:PAAG_00443"/>
<dbReference type="GeneID" id="9101355"/>
<proteinExistence type="predicted"/>
<gene>
    <name evidence="1" type="ORF">PAAG_00443</name>
</gene>
<dbReference type="EMBL" id="KN293992">
    <property type="protein sequence ID" value="EEH36120.2"/>
    <property type="molecule type" value="Genomic_DNA"/>
</dbReference>
<name>C1GPJ8_PARBA</name>
<dbReference type="Proteomes" id="UP000002059">
    <property type="component" value="Partially assembled WGS sequence"/>
</dbReference>
<dbReference type="KEGG" id="pbl:PAAG_00443"/>
<organism evidence="1 2">
    <name type="scientific">Paracoccidioides lutzii (strain ATCC MYA-826 / Pb01)</name>
    <name type="common">Paracoccidioides brasiliensis</name>
    <dbReference type="NCBI Taxonomy" id="502779"/>
    <lineage>
        <taxon>Eukaryota</taxon>
        <taxon>Fungi</taxon>
        <taxon>Dikarya</taxon>
        <taxon>Ascomycota</taxon>
        <taxon>Pezizomycotina</taxon>
        <taxon>Eurotiomycetes</taxon>
        <taxon>Eurotiomycetidae</taxon>
        <taxon>Onygenales</taxon>
        <taxon>Ajellomycetaceae</taxon>
        <taxon>Paracoccidioides</taxon>
    </lineage>
</organism>
<evidence type="ECO:0000313" key="2">
    <source>
        <dbReference type="Proteomes" id="UP000002059"/>
    </source>
</evidence>